<dbReference type="InterPro" id="IPR050091">
    <property type="entry name" value="PKS_NRPS_Biosynth_Enz"/>
</dbReference>
<dbReference type="Pfam" id="PF08240">
    <property type="entry name" value="ADH_N"/>
    <property type="match status" value="1"/>
</dbReference>
<dbReference type="PANTHER" id="PTHR43775">
    <property type="entry name" value="FATTY ACID SYNTHASE"/>
    <property type="match status" value="1"/>
</dbReference>
<evidence type="ECO:0000259" key="2">
    <source>
        <dbReference type="SMART" id="SM00829"/>
    </source>
</evidence>
<dbReference type="Gene3D" id="3.90.180.10">
    <property type="entry name" value="Medium-chain alcohol dehydrogenases, catalytic domain"/>
    <property type="match status" value="1"/>
</dbReference>
<evidence type="ECO:0000256" key="1">
    <source>
        <dbReference type="ARBA" id="ARBA00022679"/>
    </source>
</evidence>
<dbReference type="InterPro" id="IPR011032">
    <property type="entry name" value="GroES-like_sf"/>
</dbReference>
<dbReference type="SUPFAM" id="SSF51735">
    <property type="entry name" value="NAD(P)-binding Rossmann-fold domains"/>
    <property type="match status" value="2"/>
</dbReference>
<dbReference type="GO" id="GO:0006633">
    <property type="term" value="P:fatty acid biosynthetic process"/>
    <property type="evidence" value="ECO:0007669"/>
    <property type="project" value="TreeGrafter"/>
</dbReference>
<dbReference type="Pfam" id="PF13602">
    <property type="entry name" value="ADH_zinc_N_2"/>
    <property type="match status" value="1"/>
</dbReference>
<dbReference type="InterPro" id="IPR036291">
    <property type="entry name" value="NAD(P)-bd_dom_sf"/>
</dbReference>
<keyword evidence="4" id="KW-1185">Reference proteome</keyword>
<feature type="non-terminal residue" evidence="3">
    <location>
        <position position="1"/>
    </location>
</feature>
<dbReference type="InterPro" id="IPR020843">
    <property type="entry name" value="ER"/>
</dbReference>
<gene>
    <name evidence="3" type="ORF">BST12_29030</name>
</gene>
<protein>
    <recommendedName>
        <fullName evidence="2">Enoyl reductase (ER) domain-containing protein</fullName>
    </recommendedName>
</protein>
<proteinExistence type="predicted"/>
<name>A0A1W9Z5K3_MYCAN</name>
<feature type="non-terminal residue" evidence="3">
    <location>
        <position position="393"/>
    </location>
</feature>
<dbReference type="GO" id="GO:0004312">
    <property type="term" value="F:fatty acid synthase activity"/>
    <property type="evidence" value="ECO:0007669"/>
    <property type="project" value="TreeGrafter"/>
</dbReference>
<evidence type="ECO:0000313" key="4">
    <source>
        <dbReference type="Proteomes" id="UP000192284"/>
    </source>
</evidence>
<reference evidence="3 4" key="1">
    <citation type="submission" date="2017-02" db="EMBL/GenBank/DDBJ databases">
        <title>The new phylogeny of genus Mycobacterium.</title>
        <authorList>
            <person name="Tortoli E."/>
            <person name="Trovato A."/>
            <person name="Cirillo D.M."/>
        </authorList>
    </citation>
    <scope>NUCLEOTIDE SEQUENCE [LARGE SCALE GENOMIC DNA]</scope>
    <source>
        <strain evidence="3 4">DSM 45057</strain>
    </source>
</reference>
<dbReference type="EMBL" id="MVHE01000208">
    <property type="protein sequence ID" value="ORA07442.1"/>
    <property type="molecule type" value="Genomic_DNA"/>
</dbReference>
<accession>A0A1W9Z5K3</accession>
<dbReference type="PANTHER" id="PTHR43775:SF51">
    <property type="entry name" value="INACTIVE PHENOLPHTHIOCEROL SYNTHESIS POLYKETIDE SYNTHASE TYPE I PKS1-RELATED"/>
    <property type="match status" value="1"/>
</dbReference>
<feature type="domain" description="Enoyl reductase (ER)" evidence="2">
    <location>
        <begin position="20"/>
        <end position="301"/>
    </location>
</feature>
<evidence type="ECO:0000313" key="3">
    <source>
        <dbReference type="EMBL" id="ORA07442.1"/>
    </source>
</evidence>
<dbReference type="SUPFAM" id="SSF50129">
    <property type="entry name" value="GroES-like"/>
    <property type="match status" value="1"/>
</dbReference>
<organism evidence="3 4">
    <name type="scientific">Mycobacterium angelicum</name>
    <dbReference type="NCBI Taxonomy" id="470074"/>
    <lineage>
        <taxon>Bacteria</taxon>
        <taxon>Bacillati</taxon>
        <taxon>Actinomycetota</taxon>
        <taxon>Actinomycetes</taxon>
        <taxon>Mycobacteriales</taxon>
        <taxon>Mycobacteriaceae</taxon>
        <taxon>Mycobacterium</taxon>
    </lineage>
</organism>
<keyword evidence="1" id="KW-0808">Transferase</keyword>
<dbReference type="OrthoDB" id="9778690at2"/>
<dbReference type="RefSeq" id="WP_139802062.1">
    <property type="nucleotide sequence ID" value="NZ_MVHE01000208.1"/>
</dbReference>
<dbReference type="Gene3D" id="3.40.50.720">
    <property type="entry name" value="NAD(P)-binding Rossmann-like Domain"/>
    <property type="match status" value="1"/>
</dbReference>
<dbReference type="GO" id="GO:0016491">
    <property type="term" value="F:oxidoreductase activity"/>
    <property type="evidence" value="ECO:0007669"/>
    <property type="project" value="InterPro"/>
</dbReference>
<dbReference type="SMART" id="SM00829">
    <property type="entry name" value="PKS_ER"/>
    <property type="match status" value="1"/>
</dbReference>
<dbReference type="InterPro" id="IPR013968">
    <property type="entry name" value="PKS_KR"/>
</dbReference>
<dbReference type="Pfam" id="PF08659">
    <property type="entry name" value="KR"/>
    <property type="match status" value="1"/>
</dbReference>
<dbReference type="Proteomes" id="UP000192284">
    <property type="component" value="Unassembled WGS sequence"/>
</dbReference>
<dbReference type="AlphaFoldDB" id="A0A1W9Z5K3"/>
<comment type="caution">
    <text evidence="3">The sequence shown here is derived from an EMBL/GenBank/DDBJ whole genome shotgun (WGS) entry which is preliminary data.</text>
</comment>
<dbReference type="InterPro" id="IPR013154">
    <property type="entry name" value="ADH-like_N"/>
</dbReference>
<sequence length="393" mass="41545">TQTLTPPPTPAWQLHTTGTGLTNLALLPTQPATTLAPGQIRVAIRAAGLNFRDIQAARAATNDHGIGCEGAGVVLETAPDVPTIAVGDTVMGLFPHNAFAPTAVTDHRLVTKIPAGWSFTQAASVPVAFLTAYTALVDHAQLGAGQRVLIHAATGGVGQAAIQIAHHLGAEIFATASPHKHHILTDLAIPTDHIASSRTPEFADTFSRRGIDVVLNTLDQFSDASRQLLTPHGHFLDLTDHPTHDLTTTPPDQLRHTWTTLTELFTTGALHPLPTTSYGLTQARHAFTDMDQARHTGKIVLTPPTTLTPDGTILITGGTGMLGKLFAEHLITHHGARHLLLASRSGPNTPDATELHHHLTNLGAHVTLTACDTSNPTELAALLADIPTHHPLT</sequence>
<dbReference type="CDD" id="cd05195">
    <property type="entry name" value="enoyl_red"/>
    <property type="match status" value="1"/>
</dbReference>